<evidence type="ECO:0000256" key="1">
    <source>
        <dbReference type="SAM" id="MobiDB-lite"/>
    </source>
</evidence>
<feature type="compositionally biased region" description="Low complexity" evidence="1">
    <location>
        <begin position="96"/>
        <end position="109"/>
    </location>
</feature>
<reference evidence="2" key="2">
    <citation type="submission" date="2022-10" db="EMBL/GenBank/DDBJ databases">
        <authorList>
            <person name="Kostovova I."/>
            <person name="Moravkova M."/>
            <person name="Pechar R."/>
        </authorList>
    </citation>
    <scope>NUCLEOTIDE SEQUENCE</scope>
    <source>
        <strain evidence="2">M356A</strain>
    </source>
</reference>
<dbReference type="EMBL" id="JAOTGU010000010">
    <property type="protein sequence ID" value="MDB6262417.1"/>
    <property type="molecule type" value="Genomic_DNA"/>
</dbReference>
<proteinExistence type="predicted"/>
<name>A0A9X3WAT4_LACAM</name>
<reference evidence="2" key="1">
    <citation type="journal article" date="2022" name="Microorganisms">
        <title>Antibiotic Susceptibility, Resistance Gene Determinants and Corresponding Genomic Regions in Lactobacillus amylovorus Isolates Derived from Wild Boars and Domestic Pigs.</title>
        <authorList>
            <person name="Moravkova M."/>
            <person name="Kostovova I."/>
            <person name="Kavanova K."/>
            <person name="Pechar R."/>
            <person name="Stanek S."/>
            <person name="Brychta A."/>
            <person name="Zeman M."/>
            <person name="Kubasova T."/>
        </authorList>
    </citation>
    <scope>NUCLEOTIDE SEQUENCE</scope>
    <source>
        <strain evidence="2">M356A</strain>
    </source>
</reference>
<sequence length="167" mass="19246">MPNSEKDKESNVLRELKVRLYVEKDEDIANYLRKQRTTTLNSFIRFLVRDALEKYGDQDYFQAIKKLGDIERKTLAPKVEAKAPTKNDTQEVQINTAPSPTTPAPVSSKPKGEKQPKEKVIDTSKEVRKDRSQKKRGTPEEKKGSPRKHKQLPQDPYDIFKDGNTFD</sequence>
<evidence type="ECO:0000313" key="3">
    <source>
        <dbReference type="Proteomes" id="UP001143700"/>
    </source>
</evidence>
<protein>
    <submittedName>
        <fullName evidence="2">Uncharacterized protein</fullName>
    </submittedName>
</protein>
<accession>A0A9X3WAT4</accession>
<dbReference type="AlphaFoldDB" id="A0A9X3WAT4"/>
<feature type="compositionally biased region" description="Basic and acidic residues" evidence="1">
    <location>
        <begin position="77"/>
        <end position="89"/>
    </location>
</feature>
<feature type="compositionally biased region" description="Basic and acidic residues" evidence="1">
    <location>
        <begin position="110"/>
        <end position="130"/>
    </location>
</feature>
<dbReference type="Proteomes" id="UP001143700">
    <property type="component" value="Unassembled WGS sequence"/>
</dbReference>
<gene>
    <name evidence="2" type="ORF">ODV15_07630</name>
</gene>
<feature type="region of interest" description="Disordered" evidence="1">
    <location>
        <begin position="77"/>
        <end position="167"/>
    </location>
</feature>
<organism evidence="2 3">
    <name type="scientific">Lactobacillus amylovorus</name>
    <dbReference type="NCBI Taxonomy" id="1604"/>
    <lineage>
        <taxon>Bacteria</taxon>
        <taxon>Bacillati</taxon>
        <taxon>Bacillota</taxon>
        <taxon>Bacilli</taxon>
        <taxon>Lactobacillales</taxon>
        <taxon>Lactobacillaceae</taxon>
        <taxon>Lactobacillus</taxon>
    </lineage>
</organism>
<evidence type="ECO:0000313" key="2">
    <source>
        <dbReference type="EMBL" id="MDB6262417.1"/>
    </source>
</evidence>
<dbReference type="RefSeq" id="WP_271870336.1">
    <property type="nucleotide sequence ID" value="NZ_JAOTGU010000010.1"/>
</dbReference>
<comment type="caution">
    <text evidence="2">The sequence shown here is derived from an EMBL/GenBank/DDBJ whole genome shotgun (WGS) entry which is preliminary data.</text>
</comment>